<dbReference type="InterPro" id="IPR025287">
    <property type="entry name" value="WAK_GUB"/>
</dbReference>
<feature type="signal peptide" evidence="4">
    <location>
        <begin position="1"/>
        <end position="26"/>
    </location>
</feature>
<evidence type="ECO:0000313" key="6">
    <source>
        <dbReference type="EMBL" id="CAD6258106.1"/>
    </source>
</evidence>
<dbReference type="GO" id="GO:0016020">
    <property type="term" value="C:membrane"/>
    <property type="evidence" value="ECO:0007669"/>
    <property type="project" value="UniProtKB-SubCell"/>
</dbReference>
<keyword evidence="7" id="KW-1185">Reference proteome</keyword>
<evidence type="ECO:0000256" key="4">
    <source>
        <dbReference type="SAM" id="SignalP"/>
    </source>
</evidence>
<comment type="subcellular location">
    <subcellularLocation>
        <location evidence="1">Membrane</location>
        <topology evidence="1">Single-pass membrane protein</topology>
    </subcellularLocation>
</comment>
<accession>A0A811QQ21</accession>
<evidence type="ECO:0000259" key="5">
    <source>
        <dbReference type="Pfam" id="PF13947"/>
    </source>
</evidence>
<dbReference type="OrthoDB" id="1932705at2759"/>
<sequence>MTSHTVLAAGLVWLGAAVVVPWLAAGESEIGGAECQRSCGGVDIPFPFGMGTDHCWLLGFEISCKDTGNGVLKPFLVTMNHRTKGKDAVVEVLNISLEQGEVKVLHSISSYCYDAASGMMVSSEWSWSLANYSFSSTANKFTVVGCRALAYIGDTRGNNVAAMYQTGCVAMCFDGKMSLNPCSGMGCCQTAIPKGLQYYQVWFDHRLNMSGIDGGGGLGPCSFAVLMDSSNFTSSTSSSNNISSPEFINNNSPSAFNSSRGGKAPVVQRARRLQESSRKPWIRVR</sequence>
<evidence type="ECO:0000256" key="1">
    <source>
        <dbReference type="ARBA" id="ARBA00004167"/>
    </source>
</evidence>
<gene>
    <name evidence="6" type="ORF">NCGR_LOCUS41589</name>
</gene>
<name>A0A811QQ21_9POAL</name>
<dbReference type="AlphaFoldDB" id="A0A811QQ21"/>
<dbReference type="EMBL" id="CAJGYO010000010">
    <property type="protein sequence ID" value="CAD6258106.1"/>
    <property type="molecule type" value="Genomic_DNA"/>
</dbReference>
<feature type="region of interest" description="Disordered" evidence="3">
    <location>
        <begin position="253"/>
        <end position="285"/>
    </location>
</feature>
<dbReference type="GO" id="GO:0030247">
    <property type="term" value="F:polysaccharide binding"/>
    <property type="evidence" value="ECO:0007669"/>
    <property type="project" value="InterPro"/>
</dbReference>
<dbReference type="Pfam" id="PF13947">
    <property type="entry name" value="GUB_WAK_bind"/>
    <property type="match status" value="1"/>
</dbReference>
<feature type="chain" id="PRO_5032614255" description="Wall-associated receptor kinase galacturonan-binding domain-containing protein" evidence="4">
    <location>
        <begin position="27"/>
        <end position="285"/>
    </location>
</feature>
<evidence type="ECO:0000256" key="2">
    <source>
        <dbReference type="ARBA" id="ARBA00022729"/>
    </source>
</evidence>
<evidence type="ECO:0000256" key="3">
    <source>
        <dbReference type="SAM" id="MobiDB-lite"/>
    </source>
</evidence>
<evidence type="ECO:0000313" key="7">
    <source>
        <dbReference type="Proteomes" id="UP000604825"/>
    </source>
</evidence>
<reference evidence="6" key="1">
    <citation type="submission" date="2020-10" db="EMBL/GenBank/DDBJ databases">
        <authorList>
            <person name="Han B."/>
            <person name="Lu T."/>
            <person name="Zhao Q."/>
            <person name="Huang X."/>
            <person name="Zhao Y."/>
        </authorList>
    </citation>
    <scope>NUCLEOTIDE SEQUENCE</scope>
</reference>
<organism evidence="6 7">
    <name type="scientific">Miscanthus lutarioriparius</name>
    <dbReference type="NCBI Taxonomy" id="422564"/>
    <lineage>
        <taxon>Eukaryota</taxon>
        <taxon>Viridiplantae</taxon>
        <taxon>Streptophyta</taxon>
        <taxon>Embryophyta</taxon>
        <taxon>Tracheophyta</taxon>
        <taxon>Spermatophyta</taxon>
        <taxon>Magnoliopsida</taxon>
        <taxon>Liliopsida</taxon>
        <taxon>Poales</taxon>
        <taxon>Poaceae</taxon>
        <taxon>PACMAD clade</taxon>
        <taxon>Panicoideae</taxon>
        <taxon>Andropogonodae</taxon>
        <taxon>Andropogoneae</taxon>
        <taxon>Saccharinae</taxon>
        <taxon>Miscanthus</taxon>
    </lineage>
</organism>
<protein>
    <recommendedName>
        <fullName evidence="5">Wall-associated receptor kinase galacturonan-binding domain-containing protein</fullName>
    </recommendedName>
</protein>
<feature type="domain" description="Wall-associated receptor kinase galacturonan-binding" evidence="5">
    <location>
        <begin position="35"/>
        <end position="104"/>
    </location>
</feature>
<dbReference type="Proteomes" id="UP000604825">
    <property type="component" value="Unassembled WGS sequence"/>
</dbReference>
<dbReference type="PANTHER" id="PTHR33491">
    <property type="entry name" value="OSJNBA0016N04.9 PROTEIN"/>
    <property type="match status" value="1"/>
</dbReference>
<keyword evidence="2 4" id="KW-0732">Signal</keyword>
<comment type="caution">
    <text evidence="6">The sequence shown here is derived from an EMBL/GenBank/DDBJ whole genome shotgun (WGS) entry which is preliminary data.</text>
</comment>
<proteinExistence type="predicted"/>